<proteinExistence type="predicted"/>
<dbReference type="PROSITE" id="PS50088">
    <property type="entry name" value="ANK_REPEAT"/>
    <property type="match status" value="2"/>
</dbReference>
<dbReference type="Proteomes" id="UP001249945">
    <property type="component" value="Unassembled WGS sequence"/>
</dbReference>
<accession>A0AAW8R888</accession>
<feature type="compositionally biased region" description="Basic and acidic residues" evidence="4">
    <location>
        <begin position="50"/>
        <end position="69"/>
    </location>
</feature>
<gene>
    <name evidence="6" type="ORF">MX635_01820</name>
</gene>
<dbReference type="Pfam" id="PF00023">
    <property type="entry name" value="Ank"/>
    <property type="match status" value="1"/>
</dbReference>
<feature type="region of interest" description="Disordered" evidence="4">
    <location>
        <begin position="33"/>
        <end position="71"/>
    </location>
</feature>
<keyword evidence="5" id="KW-1133">Transmembrane helix</keyword>
<dbReference type="PANTHER" id="PTHR24198:SF165">
    <property type="entry name" value="ANKYRIN REPEAT-CONTAINING PROTEIN-RELATED"/>
    <property type="match status" value="1"/>
</dbReference>
<evidence type="ECO:0000313" key="7">
    <source>
        <dbReference type="Proteomes" id="UP001249945"/>
    </source>
</evidence>
<dbReference type="InterPro" id="IPR002110">
    <property type="entry name" value="Ankyrin_rpt"/>
</dbReference>
<dbReference type="PRINTS" id="PR01415">
    <property type="entry name" value="ANKYRIN"/>
</dbReference>
<feature type="transmembrane region" description="Helical" evidence="5">
    <location>
        <begin position="6"/>
        <end position="26"/>
    </location>
</feature>
<name>A0AAW8R888_CARDV</name>
<dbReference type="SUPFAM" id="SSF48403">
    <property type="entry name" value="Ankyrin repeat"/>
    <property type="match status" value="1"/>
</dbReference>
<keyword evidence="1" id="KW-0677">Repeat</keyword>
<evidence type="ECO:0000256" key="4">
    <source>
        <dbReference type="SAM" id="MobiDB-lite"/>
    </source>
</evidence>
<dbReference type="PANTHER" id="PTHR24198">
    <property type="entry name" value="ANKYRIN REPEAT AND PROTEIN KINASE DOMAIN-CONTAINING PROTEIN"/>
    <property type="match status" value="1"/>
</dbReference>
<keyword evidence="2 3" id="KW-0040">ANK repeat</keyword>
<comment type="caution">
    <text evidence="6">The sequence shown here is derived from an EMBL/GenBank/DDBJ whole genome shotgun (WGS) entry which is preliminary data.</text>
</comment>
<feature type="compositionally biased region" description="Low complexity" evidence="4">
    <location>
        <begin position="39"/>
        <end position="48"/>
    </location>
</feature>
<keyword evidence="5" id="KW-0812">Transmembrane</keyword>
<feature type="repeat" description="ANK" evidence="3">
    <location>
        <begin position="105"/>
        <end position="137"/>
    </location>
</feature>
<dbReference type="Gene3D" id="1.25.40.20">
    <property type="entry name" value="Ankyrin repeat-containing domain"/>
    <property type="match status" value="1"/>
</dbReference>
<dbReference type="Pfam" id="PF12796">
    <property type="entry name" value="Ank_2"/>
    <property type="match status" value="1"/>
</dbReference>
<dbReference type="EMBL" id="JALRMR010000002">
    <property type="protein sequence ID" value="MDT1973127.1"/>
    <property type="molecule type" value="Genomic_DNA"/>
</dbReference>
<evidence type="ECO:0000256" key="2">
    <source>
        <dbReference type="ARBA" id="ARBA00023043"/>
    </source>
</evidence>
<dbReference type="SMART" id="SM00248">
    <property type="entry name" value="ANK"/>
    <property type="match status" value="4"/>
</dbReference>
<feature type="repeat" description="ANK" evidence="3">
    <location>
        <begin position="205"/>
        <end position="242"/>
    </location>
</feature>
<keyword evidence="5" id="KW-0472">Membrane</keyword>
<protein>
    <submittedName>
        <fullName evidence="6">Ankyrin repeat domain-containing protein</fullName>
    </submittedName>
</protein>
<dbReference type="RefSeq" id="WP_311779867.1">
    <property type="nucleotide sequence ID" value="NZ_JALRMR010000002.1"/>
</dbReference>
<evidence type="ECO:0000256" key="1">
    <source>
        <dbReference type="ARBA" id="ARBA00022737"/>
    </source>
</evidence>
<evidence type="ECO:0000313" key="6">
    <source>
        <dbReference type="EMBL" id="MDT1973127.1"/>
    </source>
</evidence>
<reference evidence="6" key="1">
    <citation type="submission" date="2022-04" db="EMBL/GenBank/DDBJ databases">
        <title>Draft genome sequences of lactic acid bacteria (LAB) strains involved in meat spoilage.</title>
        <authorList>
            <person name="Palevich N."/>
        </authorList>
    </citation>
    <scope>NUCLEOTIDE SEQUENCE</scope>
    <source>
        <strain evidence="6">9-14</strain>
    </source>
</reference>
<sequence>MKKENYWQIGSVCFIVIIFILFAVTTKLKEDKKTERVQSESTLNSSHSSNKKELKSTDSVAELKKEPRATPELNQELLTRARIGTTESIQKLIEDGADLTTINEKGASALLIATQENNIATATALLEAGADVNQQDQLQDSPFLYAGAEGRFEILTLMLDKKPNYNLLNRYGGTALIPAAEKGHVDNVRLLLEKTPIDVNHINQSGWTALLEAIVLSDGGETQQEIIQLLLEHGADPNKKDSRGISPLTYAKQKGYGRIVTMLVEYGGQE</sequence>
<dbReference type="InterPro" id="IPR036770">
    <property type="entry name" value="Ankyrin_rpt-contain_sf"/>
</dbReference>
<dbReference type="AlphaFoldDB" id="A0AAW8R888"/>
<organism evidence="6 7">
    <name type="scientific">Carnobacterium divergens</name>
    <name type="common">Lactobacillus divergens</name>
    <dbReference type="NCBI Taxonomy" id="2748"/>
    <lineage>
        <taxon>Bacteria</taxon>
        <taxon>Bacillati</taxon>
        <taxon>Bacillota</taxon>
        <taxon>Bacilli</taxon>
        <taxon>Lactobacillales</taxon>
        <taxon>Carnobacteriaceae</taxon>
        <taxon>Carnobacterium</taxon>
    </lineage>
</organism>
<evidence type="ECO:0000256" key="5">
    <source>
        <dbReference type="SAM" id="Phobius"/>
    </source>
</evidence>
<evidence type="ECO:0000256" key="3">
    <source>
        <dbReference type="PROSITE-ProRule" id="PRU00023"/>
    </source>
</evidence>
<dbReference type="PROSITE" id="PS50297">
    <property type="entry name" value="ANK_REP_REGION"/>
    <property type="match status" value="1"/>
</dbReference>